<evidence type="ECO:0000256" key="12">
    <source>
        <dbReference type="SAM" id="MobiDB-lite"/>
    </source>
</evidence>
<accession>A0A061SEV6</accession>
<name>A0A061SEV6_9CHLO</name>
<keyword evidence="8" id="KW-0120">Carbon dioxide fixation</keyword>
<dbReference type="AlphaFoldDB" id="A0A061SEV6"/>
<evidence type="ECO:0000256" key="10">
    <source>
        <dbReference type="PROSITE-ProRule" id="PRU10111"/>
    </source>
</evidence>
<evidence type="ECO:0000256" key="7">
    <source>
        <dbReference type="ARBA" id="ARBA00023239"/>
    </source>
</evidence>
<feature type="region of interest" description="Disordered" evidence="12">
    <location>
        <begin position="922"/>
        <end position="941"/>
    </location>
</feature>
<evidence type="ECO:0000256" key="11">
    <source>
        <dbReference type="PROSITE-ProRule" id="PRU10112"/>
    </source>
</evidence>
<dbReference type="InterPro" id="IPR015813">
    <property type="entry name" value="Pyrv/PenolPyrv_kinase-like_dom"/>
</dbReference>
<feature type="active site" evidence="11">
    <location>
        <position position="585"/>
    </location>
</feature>
<comment type="similarity">
    <text evidence="3">Belongs to the PEPCase type 1 family.</text>
</comment>
<dbReference type="HAMAP" id="MF_00595">
    <property type="entry name" value="PEPcase_type1"/>
    <property type="match status" value="1"/>
</dbReference>
<dbReference type="PROSITE" id="PS00781">
    <property type="entry name" value="PEPCASE_1"/>
    <property type="match status" value="1"/>
</dbReference>
<dbReference type="EC" id="4.1.1.31" evidence="4"/>
<keyword evidence="5" id="KW-0963">Cytoplasm</keyword>
<dbReference type="InterPro" id="IPR033129">
    <property type="entry name" value="PEPCASE_His_AS"/>
</dbReference>
<keyword evidence="6" id="KW-0460">Magnesium</keyword>
<evidence type="ECO:0000313" key="13">
    <source>
        <dbReference type="EMBL" id="JAC81276.1"/>
    </source>
</evidence>
<reference evidence="13" key="1">
    <citation type="submission" date="2014-05" db="EMBL/GenBank/DDBJ databases">
        <title>The transcriptome of the halophilic microalga Tetraselmis sp. GSL018 isolated from the Great Salt Lake, Utah.</title>
        <authorList>
            <person name="Jinkerson R.E."/>
            <person name="D'Adamo S."/>
            <person name="Posewitz M.C."/>
        </authorList>
    </citation>
    <scope>NUCLEOTIDE SEQUENCE</scope>
    <source>
        <strain evidence="13">GSL018</strain>
    </source>
</reference>
<dbReference type="EMBL" id="GBEZ01003894">
    <property type="protein sequence ID" value="JAC81276.1"/>
    <property type="molecule type" value="Transcribed_RNA"/>
</dbReference>
<sequence>MEGTMQEDDTLLRKVFFDVLQHHHPEVANKVDIIFALSQAWTNTPDRDKKHKELKMLEDYLQDLEPEEMILVSSAFSQLLNLHNISEEVQLTTQARLSRDQQVEHSTRTTNASMQRLINEMHISPDKIYEALCSQTVDLVLTAHPTQALRRSVLKKYNQIGRELDKLHSIRASPFEKQETLDTITSLVQAAWRTDEIRRSKPTPQDEMKNGLSYFEETIFDALPKFLRRLDSQLANIGCPRLPLDHTIFKFGSWMGGDRDGNPNVTPDVTRDVVLLARISAVNIYFRVVSSMMFDLSMWRCNNAVMDEVLKIKAEEAKGQALMSDDRKTRAYTEFWSPIPATEPYRVLLGRIRDKLYHTREVLHHCIANPKENVRARLEGDGCFSTADEMLSPLKIMYESLKEVGDTHVADGKLLDFIRQVQAFGMSLMQLDIRQESTRHTEVLQRITSYLGLGNYVEMTEDERQAFLVRELKSKRPLLPPGMKFSKDEEDVVNTFRVLATLPEDSLGAYVISMARTASDVMCVKLLMRECGLTHFNMRVVPLFETLDDLDNACGSMRALFENPTYMESIQGQQECMIGYSDSGKDAGRLAAAWALFKAQEDLAALAEEYGVQLTLFHGRGGTVGRGGAPAHLAVLSQPKGSINGKLRVTVQGEIIEQQFGEKEICFRTLDLYTSAVLEHGLAPLDKPKAQWREVMEAMSKISCDSYRGLVFQDPKFIDFFRSCTPVGELGRLNIGSRPDRRKKDTGVGSLRAIPWIFAWTQVRFHLPVWLGVGEALKDSIEKGQISLLQEMCQEWPFFRVTLDMIDMVFGKADPAVFMMYVRHLGDPDMLPMATRLAQLLESTEVTVKKVLGKEDASGPQITKNRSILQLKLLLRAPYVTPLNALQVQTLKMLRLLQRKDDMTADELSEVERIQNLSKPKLSEIMPSASDDDKSASSLSRGGSLLSLNPNYATADPLAVAIEDTMIISMKGIAAGMQNTG</sequence>
<comment type="catalytic activity">
    <reaction evidence="9">
        <text>oxaloacetate + phosphate = phosphoenolpyruvate + hydrogencarbonate</text>
        <dbReference type="Rhea" id="RHEA:28370"/>
        <dbReference type="ChEBI" id="CHEBI:16452"/>
        <dbReference type="ChEBI" id="CHEBI:17544"/>
        <dbReference type="ChEBI" id="CHEBI:43474"/>
        <dbReference type="ChEBI" id="CHEBI:58702"/>
        <dbReference type="EC" id="4.1.1.31"/>
    </reaction>
</comment>
<comment type="subcellular location">
    <subcellularLocation>
        <location evidence="2">Cytoplasm</location>
    </subcellularLocation>
</comment>
<protein>
    <recommendedName>
        <fullName evidence="4">phosphoenolpyruvate carboxylase</fullName>
        <ecNumber evidence="4">4.1.1.31</ecNumber>
    </recommendedName>
</protein>
<dbReference type="GO" id="GO:0008964">
    <property type="term" value="F:phosphoenolpyruvate carboxylase activity"/>
    <property type="evidence" value="ECO:0007669"/>
    <property type="project" value="UniProtKB-EC"/>
</dbReference>
<keyword evidence="13" id="KW-0670">Pyruvate</keyword>
<dbReference type="GO" id="GO:0015977">
    <property type="term" value="P:carbon fixation"/>
    <property type="evidence" value="ECO:0007669"/>
    <property type="project" value="UniProtKB-KW"/>
</dbReference>
<dbReference type="PANTHER" id="PTHR30523">
    <property type="entry name" value="PHOSPHOENOLPYRUVATE CARBOXYLASE"/>
    <property type="match status" value="1"/>
</dbReference>
<dbReference type="GO" id="GO:0005829">
    <property type="term" value="C:cytosol"/>
    <property type="evidence" value="ECO:0007669"/>
    <property type="project" value="TreeGrafter"/>
</dbReference>
<evidence type="ECO:0000256" key="6">
    <source>
        <dbReference type="ARBA" id="ARBA00022842"/>
    </source>
</evidence>
<organism evidence="13">
    <name type="scientific">Tetraselmis sp. GSL018</name>
    <dbReference type="NCBI Taxonomy" id="582737"/>
    <lineage>
        <taxon>Eukaryota</taxon>
        <taxon>Viridiplantae</taxon>
        <taxon>Chlorophyta</taxon>
        <taxon>core chlorophytes</taxon>
        <taxon>Chlorodendrophyceae</taxon>
        <taxon>Chlorodendrales</taxon>
        <taxon>Chlorodendraceae</taxon>
        <taxon>Tetraselmis</taxon>
    </lineage>
</organism>
<evidence type="ECO:0000256" key="2">
    <source>
        <dbReference type="ARBA" id="ARBA00004496"/>
    </source>
</evidence>
<dbReference type="GO" id="GO:0006099">
    <property type="term" value="P:tricarboxylic acid cycle"/>
    <property type="evidence" value="ECO:0007669"/>
    <property type="project" value="InterPro"/>
</dbReference>
<evidence type="ECO:0000256" key="4">
    <source>
        <dbReference type="ARBA" id="ARBA00012305"/>
    </source>
</evidence>
<dbReference type="Pfam" id="PF00311">
    <property type="entry name" value="PEPcase"/>
    <property type="match status" value="1"/>
</dbReference>
<dbReference type="FunFam" id="1.20.1440.90:FF:000001">
    <property type="entry name" value="Phosphoenolpyruvate carboxylase 1"/>
    <property type="match status" value="1"/>
</dbReference>
<dbReference type="InterPro" id="IPR018129">
    <property type="entry name" value="PEP_COase_Lys_AS"/>
</dbReference>
<feature type="active site" evidence="10">
    <location>
        <position position="144"/>
    </location>
</feature>
<dbReference type="PROSITE" id="PS00393">
    <property type="entry name" value="PEPCASE_2"/>
    <property type="match status" value="1"/>
</dbReference>
<dbReference type="PANTHER" id="PTHR30523:SF33">
    <property type="entry name" value="PHOSPHOENOLPYRUVATE CARBOXYLASE 3"/>
    <property type="match status" value="1"/>
</dbReference>
<comment type="cofactor">
    <cofactor evidence="1">
        <name>Mg(2+)</name>
        <dbReference type="ChEBI" id="CHEBI:18420"/>
    </cofactor>
</comment>
<keyword evidence="7" id="KW-0456">Lyase</keyword>
<evidence type="ECO:0000256" key="8">
    <source>
        <dbReference type="ARBA" id="ARBA00023300"/>
    </source>
</evidence>
<dbReference type="Gene3D" id="1.20.1440.90">
    <property type="entry name" value="Phosphoenolpyruvate/pyruvate domain"/>
    <property type="match status" value="1"/>
</dbReference>
<gene>
    <name evidence="13" type="primary">PPC</name>
    <name evidence="13" type="ORF">TSPGSL018_8289</name>
</gene>
<proteinExistence type="inferred from homology"/>
<evidence type="ECO:0000256" key="5">
    <source>
        <dbReference type="ARBA" id="ARBA00022490"/>
    </source>
</evidence>
<dbReference type="NCBIfam" id="NF000584">
    <property type="entry name" value="PRK00009.1"/>
    <property type="match status" value="1"/>
</dbReference>
<evidence type="ECO:0000256" key="1">
    <source>
        <dbReference type="ARBA" id="ARBA00001946"/>
    </source>
</evidence>
<dbReference type="SUPFAM" id="SSF51621">
    <property type="entry name" value="Phosphoenolpyruvate/pyruvate domain"/>
    <property type="match status" value="1"/>
</dbReference>
<dbReference type="InterPro" id="IPR021135">
    <property type="entry name" value="PEP_COase"/>
</dbReference>
<dbReference type="PRINTS" id="PR00150">
    <property type="entry name" value="PEPCARBXLASE"/>
</dbReference>
<evidence type="ECO:0000256" key="9">
    <source>
        <dbReference type="ARBA" id="ARBA00048995"/>
    </source>
</evidence>
<evidence type="ECO:0000256" key="3">
    <source>
        <dbReference type="ARBA" id="ARBA00008346"/>
    </source>
</evidence>
<dbReference type="InterPro" id="IPR022805">
    <property type="entry name" value="PEP_COase_bac/pln-type"/>
</dbReference>